<gene>
    <name evidence="1" type="ORF">SDC9_85699</name>
</gene>
<proteinExistence type="predicted"/>
<dbReference type="InterPro" id="IPR025373">
    <property type="entry name" value="DUF4363"/>
</dbReference>
<name>A0A644ZFI5_9ZZZZ</name>
<evidence type="ECO:0008006" key="2">
    <source>
        <dbReference type="Google" id="ProtNLM"/>
    </source>
</evidence>
<protein>
    <recommendedName>
        <fullName evidence="2">DUF4363 domain-containing protein</fullName>
    </recommendedName>
</protein>
<evidence type="ECO:0000313" key="1">
    <source>
        <dbReference type="EMBL" id="MPM39068.1"/>
    </source>
</evidence>
<comment type="caution">
    <text evidence="1">The sequence shown here is derived from an EMBL/GenBank/DDBJ whole genome shotgun (WGS) entry which is preliminary data.</text>
</comment>
<dbReference type="Pfam" id="PF14276">
    <property type="entry name" value="DUF4363"/>
    <property type="match status" value="1"/>
</dbReference>
<organism evidence="1">
    <name type="scientific">bioreactor metagenome</name>
    <dbReference type="NCBI Taxonomy" id="1076179"/>
    <lineage>
        <taxon>unclassified sequences</taxon>
        <taxon>metagenomes</taxon>
        <taxon>ecological metagenomes</taxon>
    </lineage>
</organism>
<sequence>MKRLIIAIVILAIIFTAALINTRFLGTYTKEISDLLQNAETSASGYDWNAAGDDTDKAMELWEKKRAYFYVTLFHGETDAIYQDFCEVKKLIEYQQYGDYSAANARLIARLKLLWDMERLTLENVF</sequence>
<accession>A0A644ZFI5</accession>
<dbReference type="AlphaFoldDB" id="A0A644ZFI5"/>
<dbReference type="EMBL" id="VSSQ01008510">
    <property type="protein sequence ID" value="MPM39068.1"/>
    <property type="molecule type" value="Genomic_DNA"/>
</dbReference>
<reference evidence="1" key="1">
    <citation type="submission" date="2019-08" db="EMBL/GenBank/DDBJ databases">
        <authorList>
            <person name="Kucharzyk K."/>
            <person name="Murdoch R.W."/>
            <person name="Higgins S."/>
            <person name="Loffler F."/>
        </authorList>
    </citation>
    <scope>NUCLEOTIDE SEQUENCE</scope>
</reference>